<gene>
    <name evidence="12" type="ORF">PZ740_10220</name>
</gene>
<keyword evidence="4 7" id="KW-0812">Transmembrane</keyword>
<evidence type="ECO:0000256" key="8">
    <source>
        <dbReference type="SAM" id="SignalP"/>
    </source>
</evidence>
<evidence type="ECO:0000256" key="1">
    <source>
        <dbReference type="ARBA" id="ARBA00004651"/>
    </source>
</evidence>
<keyword evidence="13" id="KW-1185">Reference proteome</keyword>
<feature type="transmembrane region" description="Helical" evidence="7">
    <location>
        <begin position="190"/>
        <end position="211"/>
    </location>
</feature>
<proteinExistence type="inferred from homology"/>
<evidence type="ECO:0000259" key="10">
    <source>
        <dbReference type="Pfam" id="PF21082"/>
    </source>
</evidence>
<feature type="transmembrane region" description="Helical" evidence="7">
    <location>
        <begin position="294"/>
        <end position="314"/>
    </location>
</feature>
<keyword evidence="8" id="KW-0732">Signal</keyword>
<comment type="subcellular location">
    <subcellularLocation>
        <location evidence="1">Cell membrane</location>
        <topology evidence="1">Multi-pass membrane protein</topology>
    </subcellularLocation>
</comment>
<comment type="caution">
    <text evidence="12">The sequence shown here is derived from an EMBL/GenBank/DDBJ whole genome shotgun (WGS) entry which is preliminary data.</text>
</comment>
<feature type="transmembrane region" description="Helical" evidence="7">
    <location>
        <begin position="263"/>
        <end position="288"/>
    </location>
</feature>
<evidence type="ECO:0000313" key="13">
    <source>
        <dbReference type="Proteomes" id="UP001301140"/>
    </source>
</evidence>
<feature type="transmembrane region" description="Helical" evidence="7">
    <location>
        <begin position="449"/>
        <end position="471"/>
    </location>
</feature>
<dbReference type="InterPro" id="IPR049142">
    <property type="entry name" value="MS_channel_1st"/>
</dbReference>
<feature type="transmembrane region" description="Helical" evidence="7">
    <location>
        <begin position="217"/>
        <end position="242"/>
    </location>
</feature>
<dbReference type="SUPFAM" id="SSF82861">
    <property type="entry name" value="Mechanosensitive channel protein MscS (YggB), transmembrane region"/>
    <property type="match status" value="1"/>
</dbReference>
<dbReference type="Proteomes" id="UP001301140">
    <property type="component" value="Unassembled WGS sequence"/>
</dbReference>
<comment type="similarity">
    <text evidence="2">Belongs to the MscS (TC 1.A.23) family.</text>
</comment>
<dbReference type="RefSeq" id="WP_327789173.1">
    <property type="nucleotide sequence ID" value="NZ_JARGEQ010000092.1"/>
</dbReference>
<evidence type="ECO:0000256" key="7">
    <source>
        <dbReference type="SAM" id="Phobius"/>
    </source>
</evidence>
<dbReference type="Gene3D" id="3.30.70.100">
    <property type="match status" value="1"/>
</dbReference>
<keyword evidence="5 7" id="KW-1133">Transmembrane helix</keyword>
<dbReference type="SUPFAM" id="SSF82689">
    <property type="entry name" value="Mechanosensitive channel protein MscS (YggB), C-terminal domain"/>
    <property type="match status" value="1"/>
</dbReference>
<feature type="chain" id="PRO_5043054019" evidence="8">
    <location>
        <begin position="26"/>
        <end position="739"/>
    </location>
</feature>
<evidence type="ECO:0000256" key="4">
    <source>
        <dbReference type="ARBA" id="ARBA00022692"/>
    </source>
</evidence>
<protein>
    <submittedName>
        <fullName evidence="12">Mechanosensitive ion channel family protein</fullName>
    </submittedName>
</protein>
<evidence type="ECO:0000256" key="5">
    <source>
        <dbReference type="ARBA" id="ARBA00022989"/>
    </source>
</evidence>
<dbReference type="PANTHER" id="PTHR30460">
    <property type="entry name" value="MODERATE CONDUCTANCE MECHANOSENSITIVE CHANNEL YBIO"/>
    <property type="match status" value="1"/>
</dbReference>
<sequence length="739" mass="79748">MGQTIRPFLCAVALLLLLPAWGVAAATVAVPASSNAAAEAPPTADEQLRTLLDAFPAGIDERQLDALLGVMGDSELRAALRTRLMAELAERQVASPAQPNLLEFYRERLAALAQAYDRLPAAMAGVFLRPRGSDIPLQPGPLAAAIVGLLALGFATMLVVRRGLDGWRRRLANPPPVGRAQVASRLALRFLLELVEIASFPLALIAGYFLLSPSHPAAGHVLLVLLRAVTIVLMTAMLARLMCDPRDPRLRLLPVADGPARRLHVAVVVTALLLATVAGLVQMFAGLGLGRDELVALGLPLSMLPYAWLLFLVWRFQRPMLLHLTRTLRLRREAATLLGLVPVVASLYLVGLWVVLSAAALRGQEELAWRVMASFALLLAAPAAAVAARRLLERLFRDEEASAPAPGTPSGRHLHRLMRAIWIVLAVLAVAATGWIWGFEPGHVGIGGALLRLLFDFGAVLLLAYVGWALIERLIERSLTKARRAPRDFRAQRVATLLPLLRSFLHTVLLAMLGMILLSSIGIEIGPLLAGAGVVGIAIGLGAQSSIADILAGVFFLLENAFHVGDYVEVGNLRGTVEGISLRSLKLRHHRGAVHTLPFGKIPSLTNYSRDWALMRLEFRVKPETDVALLKKLVKRIGQELAADPEMGPNFIEPLKSQGVRRVEDNAIIVGIKYIARPGEQFVIRREAYHRLLKAFQDNGIELVGRGVVVKVEGGEGASAAAGAAAGEVVRRELEEEAS</sequence>
<feature type="transmembrane region" description="Helical" evidence="7">
    <location>
        <begin position="142"/>
        <end position="160"/>
    </location>
</feature>
<feature type="domain" description="Mechanosensitive ion channel MscS" evidence="9">
    <location>
        <begin position="546"/>
        <end position="610"/>
    </location>
</feature>
<evidence type="ECO:0000256" key="3">
    <source>
        <dbReference type="ARBA" id="ARBA00022475"/>
    </source>
</evidence>
<reference evidence="12 13" key="1">
    <citation type="submission" date="2023-03" db="EMBL/GenBank/DDBJ databases">
        <title>YIM 152171 draft genome.</title>
        <authorList>
            <person name="Yang Z."/>
        </authorList>
    </citation>
    <scope>NUCLEOTIDE SEQUENCE [LARGE SCALE GENOMIC DNA]</scope>
    <source>
        <strain evidence="12 13">YIM 152171</strain>
    </source>
</reference>
<keyword evidence="6 7" id="KW-0472">Membrane</keyword>
<feature type="transmembrane region" description="Helical" evidence="7">
    <location>
        <begin position="367"/>
        <end position="388"/>
    </location>
</feature>
<evidence type="ECO:0000256" key="2">
    <source>
        <dbReference type="ARBA" id="ARBA00008017"/>
    </source>
</evidence>
<dbReference type="Pfam" id="PF21082">
    <property type="entry name" value="MS_channel_3rd"/>
    <property type="match status" value="1"/>
</dbReference>
<dbReference type="InterPro" id="IPR011014">
    <property type="entry name" value="MscS_channel_TM-2"/>
</dbReference>
<dbReference type="InterPro" id="IPR023408">
    <property type="entry name" value="MscS_beta-dom_sf"/>
</dbReference>
<evidence type="ECO:0000256" key="6">
    <source>
        <dbReference type="ARBA" id="ARBA00023136"/>
    </source>
</evidence>
<name>A0AAP3XRS8_9PROT</name>
<dbReference type="InterPro" id="IPR049278">
    <property type="entry name" value="MS_channel_C"/>
</dbReference>
<organism evidence="12 13">
    <name type="scientific">Marinimicrococcus flavescens</name>
    <dbReference type="NCBI Taxonomy" id="3031815"/>
    <lineage>
        <taxon>Bacteria</taxon>
        <taxon>Pseudomonadati</taxon>
        <taxon>Pseudomonadota</taxon>
        <taxon>Alphaproteobacteria</taxon>
        <taxon>Geminicoccales</taxon>
        <taxon>Geminicoccaceae</taxon>
        <taxon>Marinimicrococcus</taxon>
    </lineage>
</organism>
<dbReference type="Gene3D" id="1.10.287.1260">
    <property type="match status" value="1"/>
</dbReference>
<evidence type="ECO:0000259" key="9">
    <source>
        <dbReference type="Pfam" id="PF00924"/>
    </source>
</evidence>
<feature type="domain" description="Mechanosensitive ion channel MscS C-terminal" evidence="10">
    <location>
        <begin position="618"/>
        <end position="703"/>
    </location>
</feature>
<dbReference type="Pfam" id="PF21088">
    <property type="entry name" value="MS_channel_1st"/>
    <property type="match status" value="1"/>
</dbReference>
<feature type="transmembrane region" description="Helical" evidence="7">
    <location>
        <begin position="420"/>
        <end position="437"/>
    </location>
</feature>
<feature type="signal peptide" evidence="8">
    <location>
        <begin position="1"/>
        <end position="25"/>
    </location>
</feature>
<dbReference type="InterPro" id="IPR010920">
    <property type="entry name" value="LSM_dom_sf"/>
</dbReference>
<dbReference type="InterPro" id="IPR011066">
    <property type="entry name" value="MscS_channel_C_sf"/>
</dbReference>
<feature type="transmembrane region" description="Helical" evidence="7">
    <location>
        <begin position="529"/>
        <end position="558"/>
    </location>
</feature>
<dbReference type="PANTHER" id="PTHR30460:SF0">
    <property type="entry name" value="MODERATE CONDUCTANCE MECHANOSENSITIVE CHANNEL YBIO"/>
    <property type="match status" value="1"/>
</dbReference>
<evidence type="ECO:0000259" key="11">
    <source>
        <dbReference type="Pfam" id="PF21088"/>
    </source>
</evidence>
<dbReference type="SUPFAM" id="SSF50182">
    <property type="entry name" value="Sm-like ribonucleoproteins"/>
    <property type="match status" value="1"/>
</dbReference>
<dbReference type="InterPro" id="IPR045276">
    <property type="entry name" value="YbiO_bact"/>
</dbReference>
<dbReference type="Gene3D" id="2.30.30.60">
    <property type="match status" value="1"/>
</dbReference>
<dbReference type="InterPro" id="IPR006685">
    <property type="entry name" value="MscS_channel_2nd"/>
</dbReference>
<dbReference type="GO" id="GO:0008381">
    <property type="term" value="F:mechanosensitive monoatomic ion channel activity"/>
    <property type="evidence" value="ECO:0007669"/>
    <property type="project" value="InterPro"/>
</dbReference>
<feature type="domain" description="Mechanosensitive ion channel transmembrane helices 2/3" evidence="11">
    <location>
        <begin position="508"/>
        <end position="544"/>
    </location>
</feature>
<keyword evidence="3" id="KW-1003">Cell membrane</keyword>
<dbReference type="EMBL" id="JARGEQ010000092">
    <property type="protein sequence ID" value="MDF1586755.1"/>
    <property type="molecule type" value="Genomic_DNA"/>
</dbReference>
<dbReference type="GO" id="GO:0005886">
    <property type="term" value="C:plasma membrane"/>
    <property type="evidence" value="ECO:0007669"/>
    <property type="project" value="UniProtKB-SubCell"/>
</dbReference>
<dbReference type="Pfam" id="PF00924">
    <property type="entry name" value="MS_channel_2nd"/>
    <property type="match status" value="1"/>
</dbReference>
<feature type="transmembrane region" description="Helical" evidence="7">
    <location>
        <begin position="500"/>
        <end position="523"/>
    </location>
</feature>
<accession>A0AAP3XRS8</accession>
<feature type="transmembrane region" description="Helical" evidence="7">
    <location>
        <begin position="335"/>
        <end position="361"/>
    </location>
</feature>
<evidence type="ECO:0000313" key="12">
    <source>
        <dbReference type="EMBL" id="MDF1586755.1"/>
    </source>
</evidence>
<dbReference type="AlphaFoldDB" id="A0AAP3XRS8"/>